<gene>
    <name evidence="6" type="ORF">WQE_07082</name>
</gene>
<evidence type="ECO:0000256" key="3">
    <source>
        <dbReference type="ARBA" id="ARBA00023163"/>
    </source>
</evidence>
<dbReference type="CDD" id="cd00038">
    <property type="entry name" value="CAP_ED"/>
    <property type="match status" value="1"/>
</dbReference>
<dbReference type="InterPro" id="IPR000595">
    <property type="entry name" value="cNMP-bd_dom"/>
</dbReference>
<dbReference type="Pfam" id="PF13545">
    <property type="entry name" value="HTH_Crp_2"/>
    <property type="match status" value="1"/>
</dbReference>
<dbReference type="Proteomes" id="UP000004980">
    <property type="component" value="Unassembled WGS sequence"/>
</dbReference>
<dbReference type="SMART" id="SM00419">
    <property type="entry name" value="HTH_CRP"/>
    <property type="match status" value="1"/>
</dbReference>
<evidence type="ECO:0000313" key="7">
    <source>
        <dbReference type="Proteomes" id="UP000004980"/>
    </source>
</evidence>
<dbReference type="CDD" id="cd00092">
    <property type="entry name" value="HTH_CRP"/>
    <property type="match status" value="1"/>
</dbReference>
<protein>
    <submittedName>
        <fullName evidence="6">Crp/Fnr family transcriptional regulator</fullName>
    </submittedName>
</protein>
<dbReference type="PRINTS" id="PR00034">
    <property type="entry name" value="HTHCRP"/>
</dbReference>
<dbReference type="InterPro" id="IPR014710">
    <property type="entry name" value="RmlC-like_jellyroll"/>
</dbReference>
<evidence type="ECO:0000256" key="2">
    <source>
        <dbReference type="ARBA" id="ARBA00023125"/>
    </source>
</evidence>
<dbReference type="PROSITE" id="PS50042">
    <property type="entry name" value="CNMP_BINDING_3"/>
    <property type="match status" value="1"/>
</dbReference>
<dbReference type="InterPro" id="IPR050397">
    <property type="entry name" value="Env_Response_Regulators"/>
</dbReference>
<feature type="domain" description="HTH crp-type" evidence="5">
    <location>
        <begin position="180"/>
        <end position="253"/>
    </location>
</feature>
<accession>A0ABN0FSJ9</accession>
<keyword evidence="2" id="KW-0238">DNA-binding</keyword>
<dbReference type="SUPFAM" id="SSF51206">
    <property type="entry name" value="cAMP-binding domain-like"/>
    <property type="match status" value="1"/>
</dbReference>
<comment type="caution">
    <text evidence="6">The sequence shown here is derived from an EMBL/GenBank/DDBJ whole genome shotgun (WGS) entry which is preliminary data.</text>
</comment>
<dbReference type="EMBL" id="AKAU01000053">
    <property type="protein sequence ID" value="EIN01777.1"/>
    <property type="molecule type" value="Genomic_DNA"/>
</dbReference>
<dbReference type="Gene3D" id="2.60.120.10">
    <property type="entry name" value="Jelly Rolls"/>
    <property type="match status" value="1"/>
</dbReference>
<evidence type="ECO:0000313" key="6">
    <source>
        <dbReference type="EMBL" id="EIN01777.1"/>
    </source>
</evidence>
<dbReference type="SMART" id="SM00100">
    <property type="entry name" value="cNMP"/>
    <property type="match status" value="1"/>
</dbReference>
<reference evidence="6 7" key="1">
    <citation type="journal article" date="2012" name="J. Bacteriol.">
        <title>Draft Genome Sequence of the Soil Bacterium Burkholderia terrae Strain BS001, Which Interacts with Fungal Surface Structures.</title>
        <authorList>
            <person name="Nazir R."/>
            <person name="Hansen M.A."/>
            <person name="Sorensen S."/>
            <person name="van Elsas J.D."/>
        </authorList>
    </citation>
    <scope>NUCLEOTIDE SEQUENCE [LARGE SCALE GENOMIC DNA]</scope>
    <source>
        <strain evidence="6 7">BS001</strain>
    </source>
</reference>
<feature type="domain" description="Cyclic nucleotide-binding" evidence="4">
    <location>
        <begin position="46"/>
        <end position="116"/>
    </location>
</feature>
<dbReference type="RefSeq" id="WP_007579158.1">
    <property type="nucleotide sequence ID" value="NZ_AKAU01000053.1"/>
</dbReference>
<dbReference type="Gene3D" id="1.10.10.10">
    <property type="entry name" value="Winged helix-like DNA-binding domain superfamily/Winged helix DNA-binding domain"/>
    <property type="match status" value="1"/>
</dbReference>
<organism evidence="6 7">
    <name type="scientific">Paraburkholderia hospita</name>
    <dbReference type="NCBI Taxonomy" id="169430"/>
    <lineage>
        <taxon>Bacteria</taxon>
        <taxon>Pseudomonadati</taxon>
        <taxon>Pseudomonadota</taxon>
        <taxon>Betaproteobacteria</taxon>
        <taxon>Burkholderiales</taxon>
        <taxon>Burkholderiaceae</taxon>
        <taxon>Paraburkholderia</taxon>
    </lineage>
</organism>
<dbReference type="SUPFAM" id="SSF46785">
    <property type="entry name" value="Winged helix' DNA-binding domain"/>
    <property type="match status" value="1"/>
</dbReference>
<proteinExistence type="predicted"/>
<dbReference type="InterPro" id="IPR036388">
    <property type="entry name" value="WH-like_DNA-bd_sf"/>
</dbReference>
<sequence>MFSTDGYDVVDFVARYQSDHTNDVTPSAPERPATRDSDYSMLEIWMPPGLTPLELKRIDSIICTTRMIKRGDVLFRANDNFQSLYAVQAGSFKTVIMHRDGREQVTGFQLSGDALGLGGVCTERYSCDAVAIEDSSVCIIPFHLLEILCREVKVIQHHVHRMMSGEIVRESGLLMLLGTMSAEERVAAFLLNMSDRLKARGYSSTEFNLPMTRKDMGSYLGMKLETVSRMFAKLQKDKLVDTHGKHIRILDFEGLRDV</sequence>
<evidence type="ECO:0000259" key="4">
    <source>
        <dbReference type="PROSITE" id="PS50042"/>
    </source>
</evidence>
<dbReference type="PANTHER" id="PTHR24567:SF75">
    <property type="entry name" value="FUMARATE AND NITRATE REDUCTION REGULATORY PROTEIN"/>
    <property type="match status" value="1"/>
</dbReference>
<dbReference type="PANTHER" id="PTHR24567">
    <property type="entry name" value="CRP FAMILY TRANSCRIPTIONAL REGULATORY PROTEIN"/>
    <property type="match status" value="1"/>
</dbReference>
<keyword evidence="1" id="KW-0805">Transcription regulation</keyword>
<dbReference type="InterPro" id="IPR012318">
    <property type="entry name" value="HTH_CRP"/>
</dbReference>
<keyword evidence="3" id="KW-0804">Transcription</keyword>
<name>A0ABN0FSJ9_9BURK</name>
<dbReference type="PROSITE" id="PS51063">
    <property type="entry name" value="HTH_CRP_2"/>
    <property type="match status" value="1"/>
</dbReference>
<evidence type="ECO:0000256" key="1">
    <source>
        <dbReference type="ARBA" id="ARBA00023015"/>
    </source>
</evidence>
<dbReference type="Pfam" id="PF00027">
    <property type="entry name" value="cNMP_binding"/>
    <property type="match status" value="1"/>
</dbReference>
<dbReference type="InterPro" id="IPR036390">
    <property type="entry name" value="WH_DNA-bd_sf"/>
</dbReference>
<evidence type="ECO:0000259" key="5">
    <source>
        <dbReference type="PROSITE" id="PS51063"/>
    </source>
</evidence>
<dbReference type="InterPro" id="IPR018490">
    <property type="entry name" value="cNMP-bd_dom_sf"/>
</dbReference>
<keyword evidence="7" id="KW-1185">Reference proteome</keyword>